<feature type="binding site" evidence="11 12">
    <location>
        <begin position="54"/>
        <end position="57"/>
    </location>
    <ligand>
        <name>FAD</name>
        <dbReference type="ChEBI" id="CHEBI:57692"/>
    </ligand>
</feature>
<dbReference type="Pfam" id="PF10418">
    <property type="entry name" value="DHODB_Fe-S_bind"/>
    <property type="match status" value="1"/>
</dbReference>
<dbReference type="AlphaFoldDB" id="A0A4R1PYF7"/>
<keyword evidence="3 11" id="KW-0285">Flavoprotein</keyword>
<dbReference type="InterPro" id="IPR017938">
    <property type="entry name" value="Riboflavin_synthase-like_b-brl"/>
</dbReference>
<dbReference type="PIRSF" id="PIRSF006816">
    <property type="entry name" value="Cyc3_hyd_g"/>
    <property type="match status" value="1"/>
</dbReference>
<evidence type="ECO:0000256" key="7">
    <source>
        <dbReference type="ARBA" id="ARBA00022975"/>
    </source>
</evidence>
<dbReference type="InterPro" id="IPR017927">
    <property type="entry name" value="FAD-bd_FR_type"/>
</dbReference>
<keyword evidence="5 11" id="KW-0479">Metal-binding</keyword>
<evidence type="ECO:0000256" key="2">
    <source>
        <dbReference type="ARBA" id="ARBA00022448"/>
    </source>
</evidence>
<evidence type="ECO:0000313" key="15">
    <source>
        <dbReference type="EMBL" id="TCL32983.1"/>
    </source>
</evidence>
<comment type="cofactor">
    <cofactor evidence="11 12">
        <name>FAD</name>
        <dbReference type="ChEBI" id="CHEBI:57692"/>
    </cofactor>
    <text evidence="11 12">Binds 1 FAD per subunit.</text>
</comment>
<comment type="subunit">
    <text evidence="11">Heterotetramer of 2 PyrK and 2 PyrD type B subunits.</text>
</comment>
<dbReference type="Gene3D" id="2.10.240.10">
    <property type="entry name" value="Dihydroorotate dehydrogenase, electron transfer subunit"/>
    <property type="match status" value="1"/>
</dbReference>
<feature type="binding site" evidence="11 13">
    <location>
        <position position="226"/>
    </location>
    <ligand>
        <name>[2Fe-2S] cluster</name>
        <dbReference type="ChEBI" id="CHEBI:190135"/>
    </ligand>
</feature>
<keyword evidence="6 11" id="KW-0274">FAD</keyword>
<keyword evidence="10 11" id="KW-0411">Iron-sulfur</keyword>
<reference evidence="15 16" key="1">
    <citation type="submission" date="2019-03" db="EMBL/GenBank/DDBJ databases">
        <title>Genomic Encyclopedia of Type Strains, Phase IV (KMG-IV): sequencing the most valuable type-strain genomes for metagenomic binning, comparative biology and taxonomic classification.</title>
        <authorList>
            <person name="Goeker M."/>
        </authorList>
    </citation>
    <scope>NUCLEOTIDE SEQUENCE [LARGE SCALE GENOMIC DNA]</scope>
    <source>
        <strain evidence="15 16">DSM 15969</strain>
    </source>
</reference>
<dbReference type="InterPro" id="IPR050353">
    <property type="entry name" value="PyrK_electron_transfer"/>
</dbReference>
<keyword evidence="16" id="KW-1185">Reference proteome</keyword>
<organism evidence="15 16">
    <name type="scientific">Anaerospora hongkongensis</name>
    <dbReference type="NCBI Taxonomy" id="244830"/>
    <lineage>
        <taxon>Bacteria</taxon>
        <taxon>Bacillati</taxon>
        <taxon>Bacillota</taxon>
        <taxon>Negativicutes</taxon>
        <taxon>Selenomonadales</taxon>
        <taxon>Sporomusaceae</taxon>
        <taxon>Anaerospora</taxon>
    </lineage>
</organism>
<evidence type="ECO:0000256" key="8">
    <source>
        <dbReference type="ARBA" id="ARBA00022982"/>
    </source>
</evidence>
<dbReference type="PANTHER" id="PTHR43513:SF3">
    <property type="entry name" value="DIHYDROOROTATE DEHYDROGENASE B (NAD(+)), ELECTRON TRANSFER SUBUNIT-RELATED"/>
    <property type="match status" value="1"/>
</dbReference>
<dbReference type="CDD" id="cd06218">
    <property type="entry name" value="DHOD_e_trans"/>
    <property type="match status" value="1"/>
</dbReference>
<feature type="binding site" evidence="11 13">
    <location>
        <position position="229"/>
    </location>
    <ligand>
        <name>[2Fe-2S] cluster</name>
        <dbReference type="ChEBI" id="CHEBI:190135"/>
    </ligand>
</feature>
<dbReference type="GO" id="GO:0044205">
    <property type="term" value="P:'de novo' UMP biosynthetic process"/>
    <property type="evidence" value="ECO:0007669"/>
    <property type="project" value="UniProtKB-UniRule"/>
</dbReference>
<comment type="caution">
    <text evidence="15">The sequence shown here is derived from an EMBL/GenBank/DDBJ whole genome shotgun (WGS) entry which is preliminary data.</text>
</comment>
<feature type="binding site" evidence="11 13">
    <location>
        <position position="221"/>
    </location>
    <ligand>
        <name>[2Fe-2S] cluster</name>
        <dbReference type="ChEBI" id="CHEBI:190135"/>
    </ligand>
</feature>
<evidence type="ECO:0000256" key="4">
    <source>
        <dbReference type="ARBA" id="ARBA00022714"/>
    </source>
</evidence>
<evidence type="ECO:0000313" key="16">
    <source>
        <dbReference type="Proteomes" id="UP000295063"/>
    </source>
</evidence>
<keyword evidence="7 11" id="KW-0665">Pyrimidine biosynthesis</keyword>
<gene>
    <name evidence="11" type="primary">pyrK</name>
    <name evidence="15" type="ORF">EV210_11958</name>
</gene>
<protein>
    <recommendedName>
        <fullName evidence="11">Dihydroorotate dehydrogenase B (NAD(+)), electron transfer subunit</fullName>
    </recommendedName>
    <alternativeName>
        <fullName evidence="11">Dihydroorotate oxidase B, electron transfer subunit</fullName>
    </alternativeName>
</protein>
<sequence>MAARMEDALVVANELIAAGVYRLVIHAPQMAAAAQPGQFVHLKVNNLTAPLLRRPISIANADRSSGTIELIYRIVGGGTAYLSGVPAGVHLDCLGPLGKGFVLDCERPLLIGGGMGLAPLVYLAQALCPRPTTVLMGGRTKDELFWEEVFRPVCDQLQLTTDDGTAGTKGYTVDVLPELLRTGHFDRIYTCGPRPMMEQVARLASQYAIACQVSLEEFMACGLGGCLACSCAGTDGRRRKVCTEGPVFEAGEVISGC</sequence>
<dbReference type="InterPro" id="IPR023455">
    <property type="entry name" value="Dihydroorotate_DHASE_ETsu"/>
</dbReference>
<keyword evidence="8 11" id="KW-0249">Electron transport</keyword>
<dbReference type="InterPro" id="IPR012165">
    <property type="entry name" value="Cyt_c3_hydrogenase_gsu"/>
</dbReference>
<keyword evidence="2 11" id="KW-0813">Transport</keyword>
<evidence type="ECO:0000256" key="6">
    <source>
        <dbReference type="ARBA" id="ARBA00022827"/>
    </source>
</evidence>
<dbReference type="EMBL" id="SLUI01000019">
    <property type="protein sequence ID" value="TCL32983.1"/>
    <property type="molecule type" value="Genomic_DNA"/>
</dbReference>
<evidence type="ECO:0000256" key="13">
    <source>
        <dbReference type="PIRSR" id="PIRSR006816-2"/>
    </source>
</evidence>
<proteinExistence type="inferred from homology"/>
<comment type="cofactor">
    <cofactor evidence="13">
        <name>[2Fe-2S] cluster</name>
        <dbReference type="ChEBI" id="CHEBI:190135"/>
    </cofactor>
    <text evidence="13">Binds 1 [2Fe-2S] cluster per subunit.</text>
</comment>
<keyword evidence="4 11" id="KW-0001">2Fe-2S</keyword>
<accession>A0A4R1PYF7</accession>
<evidence type="ECO:0000256" key="9">
    <source>
        <dbReference type="ARBA" id="ARBA00023004"/>
    </source>
</evidence>
<evidence type="ECO:0000259" key="14">
    <source>
        <dbReference type="PROSITE" id="PS51384"/>
    </source>
</evidence>
<dbReference type="InterPro" id="IPR008333">
    <property type="entry name" value="Cbr1-like_FAD-bd_dom"/>
</dbReference>
<comment type="pathway">
    <text evidence="11">Pyrimidine metabolism; UMP biosynthesis via de novo pathway; orotate from (S)-dihydroorotate (NAD(+) route): step 1/1.</text>
</comment>
<feature type="binding site" evidence="11 12">
    <location>
        <begin position="71"/>
        <end position="73"/>
    </location>
    <ligand>
        <name>FAD</name>
        <dbReference type="ChEBI" id="CHEBI:57692"/>
    </ligand>
</feature>
<dbReference type="InterPro" id="IPR039261">
    <property type="entry name" value="FNR_nucleotide-bd"/>
</dbReference>
<dbReference type="InterPro" id="IPR019480">
    <property type="entry name" value="Dihydroorotate_DH_Fe-S-bd"/>
</dbReference>
<dbReference type="UniPathway" id="UPA00070">
    <property type="reaction ID" value="UER00945"/>
</dbReference>
<comment type="cofactor">
    <cofactor evidence="11">
        <name>[2Fe-2S] cluster</name>
        <dbReference type="ChEBI" id="CHEBI:190135"/>
    </cofactor>
    <text evidence="11">Binds 1 [2Fe-2S] cluster per subunit.</text>
</comment>
<dbReference type="GO" id="GO:0050660">
    <property type="term" value="F:flavin adenine dinucleotide binding"/>
    <property type="evidence" value="ECO:0007669"/>
    <property type="project" value="InterPro"/>
</dbReference>
<dbReference type="Gene3D" id="2.40.30.10">
    <property type="entry name" value="Translation factors"/>
    <property type="match status" value="1"/>
</dbReference>
<dbReference type="GO" id="GO:0051537">
    <property type="term" value="F:2 iron, 2 sulfur cluster binding"/>
    <property type="evidence" value="ECO:0007669"/>
    <property type="project" value="UniProtKB-KW"/>
</dbReference>
<dbReference type="SUPFAM" id="SSF63380">
    <property type="entry name" value="Riboflavin synthase domain-like"/>
    <property type="match status" value="1"/>
</dbReference>
<feature type="domain" description="FAD-binding FR-type" evidence="14">
    <location>
        <begin position="3"/>
        <end position="103"/>
    </location>
</feature>
<feature type="binding site" evidence="11 12">
    <location>
        <begin position="78"/>
        <end position="79"/>
    </location>
    <ligand>
        <name>FAD</name>
        <dbReference type="ChEBI" id="CHEBI:57692"/>
    </ligand>
</feature>
<evidence type="ECO:0000256" key="11">
    <source>
        <dbReference type="HAMAP-Rule" id="MF_01211"/>
    </source>
</evidence>
<dbReference type="PANTHER" id="PTHR43513">
    <property type="entry name" value="DIHYDROOROTATE DEHYDROGENASE B (NAD(+)), ELECTRON TRANSFER SUBUNIT"/>
    <property type="match status" value="1"/>
</dbReference>
<dbReference type="Gene3D" id="3.40.50.80">
    <property type="entry name" value="Nucleotide-binding domain of ferredoxin-NADP reductase (FNR) module"/>
    <property type="match status" value="1"/>
</dbReference>
<evidence type="ECO:0000256" key="10">
    <source>
        <dbReference type="ARBA" id="ARBA00023014"/>
    </source>
</evidence>
<dbReference type="Proteomes" id="UP000295063">
    <property type="component" value="Unassembled WGS sequence"/>
</dbReference>
<name>A0A4R1PYF7_9FIRM</name>
<dbReference type="RefSeq" id="WP_424218313.1">
    <property type="nucleotide sequence ID" value="NZ_SLUI01000019.1"/>
</dbReference>
<evidence type="ECO:0000256" key="12">
    <source>
        <dbReference type="PIRSR" id="PIRSR006816-1"/>
    </source>
</evidence>
<dbReference type="PRINTS" id="PR00409">
    <property type="entry name" value="PHDIOXRDTASE"/>
</dbReference>
<evidence type="ECO:0000256" key="1">
    <source>
        <dbReference type="ARBA" id="ARBA00006422"/>
    </source>
</evidence>
<dbReference type="GO" id="GO:0016491">
    <property type="term" value="F:oxidoreductase activity"/>
    <property type="evidence" value="ECO:0007669"/>
    <property type="project" value="InterPro"/>
</dbReference>
<feature type="binding site" evidence="11 13">
    <location>
        <position position="242"/>
    </location>
    <ligand>
        <name>[2Fe-2S] cluster</name>
        <dbReference type="ChEBI" id="CHEBI:190135"/>
    </ligand>
</feature>
<dbReference type="PROSITE" id="PS51384">
    <property type="entry name" value="FAD_FR"/>
    <property type="match status" value="1"/>
</dbReference>
<comment type="similarity">
    <text evidence="1 11">Belongs to the PyrK family.</text>
</comment>
<comment type="function">
    <text evidence="11">Responsible for channeling the electrons from the oxidation of dihydroorotate from the FMN redox center in the PyrD type B subunit to the ultimate electron acceptor NAD(+).</text>
</comment>
<dbReference type="Pfam" id="PF00970">
    <property type="entry name" value="FAD_binding_6"/>
    <property type="match status" value="1"/>
</dbReference>
<keyword evidence="9 11" id="KW-0408">Iron</keyword>
<dbReference type="GO" id="GO:0009055">
    <property type="term" value="F:electron transfer activity"/>
    <property type="evidence" value="ECO:0007669"/>
    <property type="project" value="UniProtKB-UniRule"/>
</dbReference>
<dbReference type="GO" id="GO:0046872">
    <property type="term" value="F:metal ion binding"/>
    <property type="evidence" value="ECO:0007669"/>
    <property type="project" value="UniProtKB-KW"/>
</dbReference>
<dbReference type="InterPro" id="IPR037117">
    <property type="entry name" value="Dihydroorotate_DH_ele_sf"/>
</dbReference>
<evidence type="ECO:0000256" key="5">
    <source>
        <dbReference type="ARBA" id="ARBA00022723"/>
    </source>
</evidence>
<dbReference type="SUPFAM" id="SSF52343">
    <property type="entry name" value="Ferredoxin reductase-like, C-terminal NADP-linked domain"/>
    <property type="match status" value="1"/>
</dbReference>
<dbReference type="HAMAP" id="MF_01211">
    <property type="entry name" value="DHODB_Fe_S_bind"/>
    <property type="match status" value="1"/>
</dbReference>
<evidence type="ECO:0000256" key="3">
    <source>
        <dbReference type="ARBA" id="ARBA00022630"/>
    </source>
</evidence>